<dbReference type="RefSeq" id="WP_061945389.1">
    <property type="nucleotide sequence ID" value="NZ_CP013234.1"/>
</dbReference>
<dbReference type="SUPFAM" id="SSF56024">
    <property type="entry name" value="Phospholipase D/nuclease"/>
    <property type="match status" value="1"/>
</dbReference>
<feature type="region of interest" description="Disordered" evidence="1">
    <location>
        <begin position="491"/>
        <end position="512"/>
    </location>
</feature>
<proteinExistence type="predicted"/>
<dbReference type="OrthoDB" id="8410695at2"/>
<dbReference type="Gene3D" id="3.30.870.10">
    <property type="entry name" value="Endonuclease Chain A"/>
    <property type="match status" value="1"/>
</dbReference>
<reference evidence="2 3" key="1">
    <citation type="submission" date="2015-11" db="EMBL/GenBank/DDBJ databases">
        <title>Exploring the genomic traits of fungus-feeding bacterial genus Collimonas.</title>
        <authorList>
            <person name="Song C."/>
            <person name="Schmidt R."/>
            <person name="de Jager V."/>
            <person name="Krzyzanowska D."/>
            <person name="Jongedijk E."/>
            <person name="Cankar K."/>
            <person name="Beekwilder J."/>
            <person name="van Veen A."/>
            <person name="de Boer W."/>
            <person name="van Veen J.A."/>
            <person name="Garbeva P."/>
        </authorList>
    </citation>
    <scope>NUCLEOTIDE SEQUENCE [LARGE SCALE GENOMIC DNA]</scope>
    <source>
        <strain evidence="2 3">Ter91</strain>
    </source>
</reference>
<dbReference type="AlphaFoldDB" id="A0A127QC84"/>
<dbReference type="STRING" id="279113.CPter91_5361"/>
<name>A0A127QC84_9BURK</name>
<evidence type="ECO:0000256" key="1">
    <source>
        <dbReference type="SAM" id="MobiDB-lite"/>
    </source>
</evidence>
<protein>
    <recommendedName>
        <fullName evidence="4">PLD-like domain protein</fullName>
    </recommendedName>
</protein>
<evidence type="ECO:0000313" key="3">
    <source>
        <dbReference type="Proteomes" id="UP000074561"/>
    </source>
</evidence>
<sequence length="512" mass="57202">MNLDDVLEQAAHARPGYSLASFKEAALPVYVLTARVLTLEKKHLSPIEEGFLRAVDAGLKTPEDISAFLGLSLNLLTTVMAGLNGNEHISYSRGIGEKSASVTLTVKGRFALTDCRMVVPQERIVKLTFDPLLKRIIHVQPSALFKPREAKENGWLEVPLCGSRRPEVEDVPLQDIDRALDRLRRPGEDAGELLLLRRIERREMFFLPCILLYYKSIGGNDVHVAFFRDDGFSSEHESAFRDIGGPEQVGANHVLAPPELPRTTDIDASDLSRDIHLPEQLTDDSTSSIVKFVNYDASGVTASKNVGSQDVGDGRMQLQNSPTLKTIRCHEHQPLLKKALLSSKSRLLIVSPWIRDQVVNKEFVTSLESLLRNGVKVYIGYGLVEEQARGRAVDPAKQKPPITQQAKRELDGLVRRFPNFTFTFVGNTHRKLLISDNKFAVSTSFNWLSFRGDPKDKPRDESGTLILKPEYVDTYFMDGLDLLKNGYEYQVPQSGDTVRSKPNNSPPSRRGS</sequence>
<accession>A0A127QC84</accession>
<dbReference type="PATRIC" id="fig|279113.9.peg.5319"/>
<gene>
    <name evidence="2" type="ORF">CPter91_5361</name>
</gene>
<evidence type="ECO:0000313" key="2">
    <source>
        <dbReference type="EMBL" id="AMP07647.1"/>
    </source>
</evidence>
<dbReference type="EMBL" id="CP013234">
    <property type="protein sequence ID" value="AMP07647.1"/>
    <property type="molecule type" value="Genomic_DNA"/>
</dbReference>
<organism evidence="2 3">
    <name type="scientific">Collimonas pratensis</name>
    <dbReference type="NCBI Taxonomy" id="279113"/>
    <lineage>
        <taxon>Bacteria</taxon>
        <taxon>Pseudomonadati</taxon>
        <taxon>Pseudomonadota</taxon>
        <taxon>Betaproteobacteria</taxon>
        <taxon>Burkholderiales</taxon>
        <taxon>Oxalobacteraceae</taxon>
        <taxon>Collimonas</taxon>
    </lineage>
</organism>
<evidence type="ECO:0008006" key="4">
    <source>
        <dbReference type="Google" id="ProtNLM"/>
    </source>
</evidence>
<dbReference type="KEGG" id="cpra:CPter91_5361"/>
<dbReference type="Proteomes" id="UP000074561">
    <property type="component" value="Chromosome"/>
</dbReference>